<keyword evidence="2" id="KW-1185">Reference proteome</keyword>
<dbReference type="Proteomes" id="UP000245802">
    <property type="component" value="Chromosome"/>
</dbReference>
<name>A0A2Z3GRH4_9BACT</name>
<dbReference type="EMBL" id="CP025958">
    <property type="protein sequence ID" value="AWM35918.1"/>
    <property type="molecule type" value="Genomic_DNA"/>
</dbReference>
<protein>
    <submittedName>
        <fullName evidence="1">Uncharacterized protein</fullName>
    </submittedName>
</protein>
<dbReference type="RefSeq" id="WP_010038999.1">
    <property type="nucleotide sequence ID" value="NZ_CP025958.1"/>
</dbReference>
<dbReference type="KEGG" id="gog:C1280_02085"/>
<dbReference type="AlphaFoldDB" id="A0A2Z3GRH4"/>
<gene>
    <name evidence="1" type="ORF">C1280_02085</name>
</gene>
<proteinExistence type="predicted"/>
<evidence type="ECO:0000313" key="1">
    <source>
        <dbReference type="EMBL" id="AWM35918.1"/>
    </source>
</evidence>
<evidence type="ECO:0000313" key="2">
    <source>
        <dbReference type="Proteomes" id="UP000245802"/>
    </source>
</evidence>
<sequence>MVTTEATPREQTADVNGVHVRVGPWRDGGLAASVYPLAGGRGPSWVSDDPEAVALARAVIAEQRGEEVLADYLDDNPQPDTCGERAASLLRQHVTPPRVHTRTWPGSGTATVTDMAHAGKRGKTCRVLRFNGWGAGAARPGTPEDRCGGFCQGVCHWLDGISLHTDFEALRAELLARLAAYTAGDPEAARVYGIVVRDEQIRGVDAPAVPLTAGVPGAWSAGADETGVTIRDLDDVNEWMEITPSRQSGSEAYRRAAKVWARVRTAKTRLEASAILRAAGCKLHGYCGRD</sequence>
<accession>A0A2Z3GRH4</accession>
<organism evidence="1 2">
    <name type="scientific">Gemmata obscuriglobus</name>
    <dbReference type="NCBI Taxonomy" id="114"/>
    <lineage>
        <taxon>Bacteria</taxon>
        <taxon>Pseudomonadati</taxon>
        <taxon>Planctomycetota</taxon>
        <taxon>Planctomycetia</taxon>
        <taxon>Gemmatales</taxon>
        <taxon>Gemmataceae</taxon>
        <taxon>Gemmata</taxon>
    </lineage>
</organism>
<reference evidence="1 2" key="1">
    <citation type="submission" date="2018-01" db="EMBL/GenBank/DDBJ databases">
        <title>G. obscuriglobus.</title>
        <authorList>
            <person name="Franke J."/>
            <person name="Blomberg W."/>
            <person name="Selmecki A."/>
        </authorList>
    </citation>
    <scope>NUCLEOTIDE SEQUENCE [LARGE SCALE GENOMIC DNA]</scope>
    <source>
        <strain evidence="1 2">DSM 5831</strain>
    </source>
</reference>